<dbReference type="InterPro" id="IPR013783">
    <property type="entry name" value="Ig-like_fold"/>
</dbReference>
<evidence type="ECO:0000313" key="2">
    <source>
        <dbReference type="Proteomes" id="UP000223025"/>
    </source>
</evidence>
<dbReference type="GO" id="GO:0016020">
    <property type="term" value="C:membrane"/>
    <property type="evidence" value="ECO:0007669"/>
    <property type="project" value="InterPro"/>
</dbReference>
<dbReference type="GO" id="GO:0005509">
    <property type="term" value="F:calcium ion binding"/>
    <property type="evidence" value="ECO:0007669"/>
    <property type="project" value="InterPro"/>
</dbReference>
<dbReference type="EMBL" id="MF403008">
    <property type="protein sequence ID" value="AUZ95022.1"/>
    <property type="molecule type" value="Genomic_DNA"/>
</dbReference>
<dbReference type="KEGG" id="vg:40088243"/>
<evidence type="ECO:0000313" key="1">
    <source>
        <dbReference type="EMBL" id="AUZ95022.1"/>
    </source>
</evidence>
<keyword evidence="2" id="KW-1185">Reference proteome</keyword>
<proteinExistence type="predicted"/>
<organism evidence="1 2">
    <name type="scientific">Agrobacterium phage Atu_ph07</name>
    <dbReference type="NCBI Taxonomy" id="2024264"/>
    <lineage>
        <taxon>Viruses</taxon>
        <taxon>Duplodnaviria</taxon>
        <taxon>Heunggongvirae</taxon>
        <taxon>Uroviricota</taxon>
        <taxon>Caudoviricetes</taxon>
        <taxon>Polybotosvirus</taxon>
        <taxon>Polybotosvirus Atuph07</taxon>
    </lineage>
</organism>
<protein>
    <submittedName>
        <fullName evidence="1">EF hand domain/PKD domain protein</fullName>
    </submittedName>
</protein>
<accession>A0A2L0UZM3</accession>
<dbReference type="GeneID" id="40088243"/>
<sequence length="338" mass="36305">MQDGSIRGIVAYGNFYPAPEWQTAAGRLLLTSELETIEPITLDCTPSVGATSVVYSLVPSPISGEVLPWGISLDWENGIISGTVADYLPPNEPSWLPEEEPVWVTPPGSIGTYNEQQTVSFTFNATPYEDNTIKYAIVEGNIPFGISLNTVTGLLSGTLSRLPFNEDNNDPLPEPIWITNNSLGNFQTYDNVSISFEAVSLDSTIETYTIISGIIPFGLTLNPLTGEFSGTLARFYTDFDPIINTITFGFNNGSTLINTTVGSTINYTIPATPKSGSTIDRYTAIEGLPFGLSVNAANGSITGTIDPINFVGDHIVSVVVSDTKNYLSKTTFKIVIGA</sequence>
<dbReference type="InterPro" id="IPR015919">
    <property type="entry name" value="Cadherin-like_sf"/>
</dbReference>
<dbReference type="RefSeq" id="YP_009611905.1">
    <property type="nucleotide sequence ID" value="NC_042013.1"/>
</dbReference>
<dbReference type="Pfam" id="PF05345">
    <property type="entry name" value="He_PIG"/>
    <property type="match status" value="2"/>
</dbReference>
<name>A0A2L0UZM3_9CAUD</name>
<dbReference type="SUPFAM" id="SSF49313">
    <property type="entry name" value="Cadherin-like"/>
    <property type="match status" value="1"/>
</dbReference>
<dbReference type="Proteomes" id="UP000223025">
    <property type="component" value="Segment"/>
</dbReference>
<reference evidence="1 2" key="1">
    <citation type="submission" date="2017-06" db="EMBL/GenBank/DDBJ databases">
        <authorList>
            <person name="Kim H.J."/>
            <person name="Triplett B.A."/>
        </authorList>
    </citation>
    <scope>NUCLEOTIDE SEQUENCE [LARGE SCALE GENOMIC DNA]</scope>
</reference>
<dbReference type="Gene3D" id="2.60.40.10">
    <property type="entry name" value="Immunoglobulins"/>
    <property type="match status" value="1"/>
</dbReference>